<sequence>MKKFKYIILTTLLVALGACENVDFGDTNVNPNGAGEANTSSLMAGAMSRYSTLTGRNDLLKPTLYVQYQTQVTYVDEMLYNEAAVSWYNYYVQTLSNLQLVIDINSDEANHNTILLSQGAPVNQIAVAEIFKIIIFKRITDTWGDIPYAQALQDKDNLSPVYDSQSSIYESMLAQLKTSRDNLDDTKLGPTGDILFGGDVAKWKKMVNSLILQFSLQLSNKYPSASGIAATAFNEALSDPSGVIEDLADEAWFLYNEDFQNPFAANRKPDYFLSQEFTDALKGLGTTSNTLLDGRINVYSNDPTKDGVPYGFANGSGAGKAGMSDLIWTELAPLQLLTSSYTYLNRADAANLGWTSENASAMLKLGIERSFQTLDAHYGTTIGGSASTYATARVADMVAAGATKVIAEEKWVSLFPNGFDAWSEWRRTDFPTLIPATDFFNDGQIPRRYNYPTEESSLNETNYNAGVGTLSPSTDKNTSRFWWDQ</sequence>
<keyword evidence="1" id="KW-0732">Signal</keyword>
<keyword evidence="3" id="KW-1185">Reference proteome</keyword>
<dbReference type="Proteomes" id="UP000623301">
    <property type="component" value="Unassembled WGS sequence"/>
</dbReference>
<organism evidence="2 3">
    <name type="scientific">Aureibaculum flavum</name>
    <dbReference type="NCBI Taxonomy" id="2795986"/>
    <lineage>
        <taxon>Bacteria</taxon>
        <taxon>Pseudomonadati</taxon>
        <taxon>Bacteroidota</taxon>
        <taxon>Flavobacteriia</taxon>
        <taxon>Flavobacteriales</taxon>
        <taxon>Flavobacteriaceae</taxon>
        <taxon>Aureibaculum</taxon>
    </lineage>
</organism>
<keyword evidence="2" id="KW-0449">Lipoprotein</keyword>
<dbReference type="EMBL" id="JAEHFJ010000005">
    <property type="protein sequence ID" value="MBJ2175038.1"/>
    <property type="molecule type" value="Genomic_DNA"/>
</dbReference>
<dbReference type="SUPFAM" id="SSF48452">
    <property type="entry name" value="TPR-like"/>
    <property type="match status" value="1"/>
</dbReference>
<dbReference type="Pfam" id="PF12771">
    <property type="entry name" value="SusD-like_2"/>
    <property type="match status" value="1"/>
</dbReference>
<dbReference type="RefSeq" id="WP_198841741.1">
    <property type="nucleotide sequence ID" value="NZ_JAEHFJ010000005.1"/>
</dbReference>
<dbReference type="InterPro" id="IPR011990">
    <property type="entry name" value="TPR-like_helical_dom_sf"/>
</dbReference>
<evidence type="ECO:0000313" key="3">
    <source>
        <dbReference type="Proteomes" id="UP000623301"/>
    </source>
</evidence>
<feature type="signal peptide" evidence="1">
    <location>
        <begin position="1"/>
        <end position="20"/>
    </location>
</feature>
<feature type="chain" id="PRO_5046305685" evidence="1">
    <location>
        <begin position="21"/>
        <end position="485"/>
    </location>
</feature>
<gene>
    <name evidence="2" type="ORF">JBL43_12370</name>
</gene>
<dbReference type="Gene3D" id="1.25.40.390">
    <property type="match status" value="1"/>
</dbReference>
<proteinExistence type="predicted"/>
<dbReference type="PROSITE" id="PS51257">
    <property type="entry name" value="PROKAR_LIPOPROTEIN"/>
    <property type="match status" value="1"/>
</dbReference>
<name>A0ABS0WT65_9FLAO</name>
<evidence type="ECO:0000256" key="1">
    <source>
        <dbReference type="SAM" id="SignalP"/>
    </source>
</evidence>
<evidence type="ECO:0000313" key="2">
    <source>
        <dbReference type="EMBL" id="MBJ2175038.1"/>
    </source>
</evidence>
<comment type="caution">
    <text evidence="2">The sequence shown here is derived from an EMBL/GenBank/DDBJ whole genome shotgun (WGS) entry which is preliminary data.</text>
</comment>
<accession>A0ABS0WT65</accession>
<dbReference type="InterPro" id="IPR041662">
    <property type="entry name" value="SusD-like_2"/>
</dbReference>
<reference evidence="2 3" key="1">
    <citation type="submission" date="2020-12" db="EMBL/GenBank/DDBJ databases">
        <title>Aureibaculum luteum sp. nov. and Aureibaculum flavum sp. nov., novel members of the family Flavobacteriaceae isolated from Antarctic intertidal sediments.</title>
        <authorList>
            <person name="He X."/>
            <person name="Zhang X."/>
        </authorList>
    </citation>
    <scope>NUCLEOTIDE SEQUENCE [LARGE SCALE GENOMIC DNA]</scope>
    <source>
        <strain evidence="2 3">A20</strain>
    </source>
</reference>
<protein>
    <submittedName>
        <fullName evidence="2">SusD/RagB family nutrient-binding outer membrane lipoprotein</fullName>
    </submittedName>
</protein>